<feature type="compositionally biased region" description="Pro residues" evidence="1">
    <location>
        <begin position="31"/>
        <end position="47"/>
    </location>
</feature>
<protein>
    <submittedName>
        <fullName evidence="2">Uncharacterized protein</fullName>
    </submittedName>
</protein>
<feature type="region of interest" description="Disordered" evidence="1">
    <location>
        <begin position="31"/>
        <end position="54"/>
    </location>
</feature>
<dbReference type="EMBL" id="JAXIOK010000018">
    <property type="protein sequence ID" value="KAK4750004.1"/>
    <property type="molecule type" value="Genomic_DNA"/>
</dbReference>
<evidence type="ECO:0000256" key="1">
    <source>
        <dbReference type="SAM" id="MobiDB-lite"/>
    </source>
</evidence>
<gene>
    <name evidence="2" type="ORF">SAY87_027453</name>
</gene>
<accession>A0AAN7GW53</accession>
<dbReference type="AlphaFoldDB" id="A0AAN7GW53"/>
<keyword evidence="3" id="KW-1185">Reference proteome</keyword>
<name>A0AAN7GW53_9MYRT</name>
<evidence type="ECO:0000313" key="2">
    <source>
        <dbReference type="EMBL" id="KAK4750004.1"/>
    </source>
</evidence>
<evidence type="ECO:0000313" key="3">
    <source>
        <dbReference type="Proteomes" id="UP001345219"/>
    </source>
</evidence>
<comment type="caution">
    <text evidence="2">The sequence shown here is derived from an EMBL/GenBank/DDBJ whole genome shotgun (WGS) entry which is preliminary data.</text>
</comment>
<reference evidence="2 3" key="1">
    <citation type="journal article" date="2023" name="Hortic Res">
        <title>Pangenome of water caltrop reveals structural variations and asymmetric subgenome divergence after allopolyploidization.</title>
        <authorList>
            <person name="Zhang X."/>
            <person name="Chen Y."/>
            <person name="Wang L."/>
            <person name="Yuan Y."/>
            <person name="Fang M."/>
            <person name="Shi L."/>
            <person name="Lu R."/>
            <person name="Comes H.P."/>
            <person name="Ma Y."/>
            <person name="Chen Y."/>
            <person name="Huang G."/>
            <person name="Zhou Y."/>
            <person name="Zheng Z."/>
            <person name="Qiu Y."/>
        </authorList>
    </citation>
    <scope>NUCLEOTIDE SEQUENCE [LARGE SCALE GENOMIC DNA]</scope>
    <source>
        <tissue evidence="2">Roots</tissue>
    </source>
</reference>
<organism evidence="2 3">
    <name type="scientific">Trapa incisa</name>
    <dbReference type="NCBI Taxonomy" id="236973"/>
    <lineage>
        <taxon>Eukaryota</taxon>
        <taxon>Viridiplantae</taxon>
        <taxon>Streptophyta</taxon>
        <taxon>Embryophyta</taxon>
        <taxon>Tracheophyta</taxon>
        <taxon>Spermatophyta</taxon>
        <taxon>Magnoliopsida</taxon>
        <taxon>eudicotyledons</taxon>
        <taxon>Gunneridae</taxon>
        <taxon>Pentapetalae</taxon>
        <taxon>rosids</taxon>
        <taxon>malvids</taxon>
        <taxon>Myrtales</taxon>
        <taxon>Lythraceae</taxon>
        <taxon>Trapa</taxon>
    </lineage>
</organism>
<dbReference type="Proteomes" id="UP001345219">
    <property type="component" value="Chromosome 21"/>
</dbReference>
<proteinExistence type="predicted"/>
<sequence>MQYGLLLCFVYRLLRQPRPHSMTAFSFLPGKPPPARTCPQPDTPPPASTSASTAPPCYTVCNVPDGTRGTGRAMDCGREWLSFGFQRLSKRTSRCTTGTASERWWRNSSVLAT</sequence>